<evidence type="ECO:0000256" key="3">
    <source>
        <dbReference type="ARBA" id="ARBA00023136"/>
    </source>
</evidence>
<protein>
    <submittedName>
        <fullName evidence="5">Uncharacterized protein</fullName>
    </submittedName>
</protein>
<keyword evidence="6" id="KW-1185">Reference proteome</keyword>
<name>A0ABQ9EYS9_TEGGR</name>
<feature type="transmembrane region" description="Helical" evidence="4">
    <location>
        <begin position="44"/>
        <end position="71"/>
    </location>
</feature>
<evidence type="ECO:0000313" key="6">
    <source>
        <dbReference type="Proteomes" id="UP001217089"/>
    </source>
</evidence>
<dbReference type="InterPro" id="IPR036640">
    <property type="entry name" value="ABC1_TM_sf"/>
</dbReference>
<evidence type="ECO:0000256" key="4">
    <source>
        <dbReference type="SAM" id="Phobius"/>
    </source>
</evidence>
<evidence type="ECO:0000256" key="2">
    <source>
        <dbReference type="ARBA" id="ARBA00022989"/>
    </source>
</evidence>
<dbReference type="Proteomes" id="UP001217089">
    <property type="component" value="Unassembled WGS sequence"/>
</dbReference>
<keyword evidence="3 4" id="KW-0472">Membrane</keyword>
<feature type="transmembrane region" description="Helical" evidence="4">
    <location>
        <begin position="77"/>
        <end position="97"/>
    </location>
</feature>
<keyword evidence="2 4" id="KW-1133">Transmembrane helix</keyword>
<evidence type="ECO:0000256" key="1">
    <source>
        <dbReference type="ARBA" id="ARBA00022692"/>
    </source>
</evidence>
<sequence>MRTCENTGRPYFLGPMGGLYIQVSLHLIFYLYRQSVSYILHRDCFLLIIGICFLLIIGICFLLIIGIVLVVCIVNPWVFIPIVPLSILFYLVQKYYLTTSRHVKRLEGTTEVNC</sequence>
<dbReference type="EMBL" id="JARBDR010000640">
    <property type="protein sequence ID" value="KAJ8310324.1"/>
    <property type="molecule type" value="Genomic_DNA"/>
</dbReference>
<proteinExistence type="predicted"/>
<comment type="caution">
    <text evidence="5">The sequence shown here is derived from an EMBL/GenBank/DDBJ whole genome shotgun (WGS) entry which is preliminary data.</text>
</comment>
<evidence type="ECO:0000313" key="5">
    <source>
        <dbReference type="EMBL" id="KAJ8310324.1"/>
    </source>
</evidence>
<dbReference type="SUPFAM" id="SSF90123">
    <property type="entry name" value="ABC transporter transmembrane region"/>
    <property type="match status" value="1"/>
</dbReference>
<feature type="transmembrane region" description="Helical" evidence="4">
    <location>
        <begin position="12"/>
        <end position="32"/>
    </location>
</feature>
<organism evidence="5 6">
    <name type="scientific">Tegillarca granosa</name>
    <name type="common">Malaysian cockle</name>
    <name type="synonym">Anadara granosa</name>
    <dbReference type="NCBI Taxonomy" id="220873"/>
    <lineage>
        <taxon>Eukaryota</taxon>
        <taxon>Metazoa</taxon>
        <taxon>Spiralia</taxon>
        <taxon>Lophotrochozoa</taxon>
        <taxon>Mollusca</taxon>
        <taxon>Bivalvia</taxon>
        <taxon>Autobranchia</taxon>
        <taxon>Pteriomorphia</taxon>
        <taxon>Arcoida</taxon>
        <taxon>Arcoidea</taxon>
        <taxon>Arcidae</taxon>
        <taxon>Tegillarca</taxon>
    </lineage>
</organism>
<reference evidence="5 6" key="1">
    <citation type="submission" date="2022-12" db="EMBL/GenBank/DDBJ databases">
        <title>Chromosome-level genome of Tegillarca granosa.</title>
        <authorList>
            <person name="Kim J."/>
        </authorList>
    </citation>
    <scope>NUCLEOTIDE SEQUENCE [LARGE SCALE GENOMIC DNA]</scope>
    <source>
        <strain evidence="5">Teg-2019</strain>
        <tissue evidence="5">Adductor muscle</tissue>
    </source>
</reference>
<keyword evidence="1 4" id="KW-0812">Transmembrane</keyword>
<accession>A0ABQ9EYS9</accession>
<gene>
    <name evidence="5" type="ORF">KUTeg_012189</name>
</gene>